<dbReference type="PROSITE" id="PS51658">
    <property type="entry name" value="BFN"/>
    <property type="match status" value="1"/>
</dbReference>
<evidence type="ECO:0000313" key="5">
    <source>
        <dbReference type="EMBL" id="APF20023.1"/>
    </source>
</evidence>
<dbReference type="SUPFAM" id="SSF103256">
    <property type="entry name" value="Hypothetical protein TM0160"/>
    <property type="match status" value="1"/>
</dbReference>
<dbReference type="EMBL" id="CP018099">
    <property type="protein sequence ID" value="APF20023.1"/>
    <property type="molecule type" value="Genomic_DNA"/>
</dbReference>
<evidence type="ECO:0008006" key="7">
    <source>
        <dbReference type="Google" id="ProtNLM"/>
    </source>
</evidence>
<feature type="domain" description="BFN" evidence="4">
    <location>
        <begin position="1"/>
        <end position="121"/>
    </location>
</feature>
<dbReference type="Pfam" id="PF02151">
    <property type="entry name" value="UVR"/>
    <property type="match status" value="1"/>
</dbReference>
<accession>A0A1J1CBG6</accession>
<evidence type="ECO:0000259" key="3">
    <source>
        <dbReference type="PROSITE" id="PS50151"/>
    </source>
</evidence>
<name>A0A1J1CBG6_CALAY</name>
<evidence type="ECO:0000256" key="1">
    <source>
        <dbReference type="ARBA" id="ARBA00023236"/>
    </source>
</evidence>
<feature type="domain" description="UVR" evidence="3">
    <location>
        <begin position="145"/>
        <end position="180"/>
    </location>
</feature>
<dbReference type="KEGG" id="caby:Cabys_3275"/>
<dbReference type="SUPFAM" id="SSF46600">
    <property type="entry name" value="C-terminal UvrC-binding domain of UvrB"/>
    <property type="match status" value="1"/>
</dbReference>
<keyword evidence="1" id="KW-0742">SOS response</keyword>
<dbReference type="PANTHER" id="PTHR15160:SF1">
    <property type="entry name" value="VON HIPPEL-LINDAU DISEASE TUMOR SUPPRESSOR"/>
    <property type="match status" value="1"/>
</dbReference>
<dbReference type="GO" id="GO:0004518">
    <property type="term" value="F:nuclease activity"/>
    <property type="evidence" value="ECO:0007669"/>
    <property type="project" value="InterPro"/>
</dbReference>
<gene>
    <name evidence="5" type="ORF">Cabys_3275</name>
</gene>
<dbReference type="GO" id="GO:0009432">
    <property type="term" value="P:SOS response"/>
    <property type="evidence" value="ECO:0007669"/>
    <property type="project" value="UniProtKB-KW"/>
</dbReference>
<dbReference type="InterPro" id="IPR001943">
    <property type="entry name" value="UVR_dom"/>
</dbReference>
<dbReference type="PANTHER" id="PTHR15160">
    <property type="entry name" value="VON HIPPEL-LINDAU PROTEIN"/>
    <property type="match status" value="1"/>
</dbReference>
<protein>
    <recommendedName>
        <fullName evidence="7">BFN domain-containing protein</fullName>
    </recommendedName>
</protein>
<feature type="region of interest" description="Disordered" evidence="2">
    <location>
        <begin position="122"/>
        <end position="141"/>
    </location>
</feature>
<dbReference type="InterPro" id="IPR003729">
    <property type="entry name" value="Bi_nuclease_dom"/>
</dbReference>
<organism evidence="5 6">
    <name type="scientific">Caldithrix abyssi DSM 13497</name>
    <dbReference type="NCBI Taxonomy" id="880073"/>
    <lineage>
        <taxon>Bacteria</taxon>
        <taxon>Pseudomonadati</taxon>
        <taxon>Calditrichota</taxon>
        <taxon>Calditrichia</taxon>
        <taxon>Calditrichales</taxon>
        <taxon>Calditrichaceae</taxon>
        <taxon>Caldithrix</taxon>
    </lineage>
</organism>
<sequence length="181" mass="20359">MTQTQASGIILKEQDGDRALPIVIGEYEAQAIALALENLKPPRPITHDLAANILETLGVEMEQVIITELKDNTYYAIIKLNYAGQLFEIDSRPSDAIALALRLGTPIFVDEMVMEQASYVPEEEEADEFGESKSGNKSFMKHTKEDELELLREQLKKAVENEEYEKAAKIRDKIKRMESGS</sequence>
<dbReference type="Gene3D" id="4.10.860.10">
    <property type="entry name" value="UVR domain"/>
    <property type="match status" value="1"/>
</dbReference>
<evidence type="ECO:0000256" key="2">
    <source>
        <dbReference type="SAM" id="MobiDB-lite"/>
    </source>
</evidence>
<dbReference type="Gene3D" id="3.10.690.10">
    <property type="entry name" value="Bifunctional nuclease domain"/>
    <property type="match status" value="1"/>
</dbReference>
<evidence type="ECO:0000313" key="6">
    <source>
        <dbReference type="Proteomes" id="UP000183868"/>
    </source>
</evidence>
<dbReference type="Pfam" id="PF02577">
    <property type="entry name" value="BFN_dom"/>
    <property type="match status" value="1"/>
</dbReference>
<dbReference type="PROSITE" id="PS50151">
    <property type="entry name" value="UVR"/>
    <property type="match status" value="1"/>
</dbReference>
<keyword evidence="1" id="KW-0227">DNA damage</keyword>
<proteinExistence type="predicted"/>
<reference evidence="5 6" key="1">
    <citation type="submission" date="2016-11" db="EMBL/GenBank/DDBJ databases">
        <title>Genomic analysis of Caldithrix abyssi and proposal of a novel bacterial phylum Caldithrichaeota.</title>
        <authorList>
            <person name="Kublanov I."/>
            <person name="Sigalova O."/>
            <person name="Gavrilov S."/>
            <person name="Lebedinsky A."/>
            <person name="Ivanova N."/>
            <person name="Daum C."/>
            <person name="Reddy T."/>
            <person name="Klenk H.P."/>
            <person name="Goker M."/>
            <person name="Reva O."/>
            <person name="Miroshnichenko M."/>
            <person name="Kyprides N."/>
            <person name="Woyke T."/>
            <person name="Gelfand M."/>
        </authorList>
    </citation>
    <scope>NUCLEOTIDE SEQUENCE [LARGE SCALE GENOMIC DNA]</scope>
    <source>
        <strain evidence="5 6">LF13</strain>
    </source>
</reference>
<dbReference type="Proteomes" id="UP000183868">
    <property type="component" value="Chromosome"/>
</dbReference>
<dbReference type="InterPro" id="IPR036104">
    <property type="entry name" value="BFN_sf"/>
</dbReference>
<dbReference type="InterPro" id="IPR036876">
    <property type="entry name" value="UVR_dom_sf"/>
</dbReference>
<evidence type="ECO:0000259" key="4">
    <source>
        <dbReference type="PROSITE" id="PS51658"/>
    </source>
</evidence>
<dbReference type="AlphaFoldDB" id="A0A1J1CBG6"/>